<dbReference type="EMBL" id="JAHYIQ010000016">
    <property type="protein sequence ID" value="KAK1125241.1"/>
    <property type="molecule type" value="Genomic_DNA"/>
</dbReference>
<organism evidence="2 3">
    <name type="scientific">Melipona bicolor</name>
    <dbReference type="NCBI Taxonomy" id="60889"/>
    <lineage>
        <taxon>Eukaryota</taxon>
        <taxon>Metazoa</taxon>
        <taxon>Ecdysozoa</taxon>
        <taxon>Arthropoda</taxon>
        <taxon>Hexapoda</taxon>
        <taxon>Insecta</taxon>
        <taxon>Pterygota</taxon>
        <taxon>Neoptera</taxon>
        <taxon>Endopterygota</taxon>
        <taxon>Hymenoptera</taxon>
        <taxon>Apocrita</taxon>
        <taxon>Aculeata</taxon>
        <taxon>Apoidea</taxon>
        <taxon>Anthophila</taxon>
        <taxon>Apidae</taxon>
        <taxon>Melipona</taxon>
    </lineage>
</organism>
<evidence type="ECO:0000256" key="1">
    <source>
        <dbReference type="SAM" id="MobiDB-lite"/>
    </source>
</evidence>
<evidence type="ECO:0000313" key="3">
    <source>
        <dbReference type="Proteomes" id="UP001177670"/>
    </source>
</evidence>
<feature type="region of interest" description="Disordered" evidence="1">
    <location>
        <begin position="202"/>
        <end position="222"/>
    </location>
</feature>
<evidence type="ECO:0000313" key="2">
    <source>
        <dbReference type="EMBL" id="KAK1125241.1"/>
    </source>
</evidence>
<proteinExistence type="predicted"/>
<reference evidence="2" key="1">
    <citation type="submission" date="2021-10" db="EMBL/GenBank/DDBJ databases">
        <title>Melipona bicolor Genome sequencing and assembly.</title>
        <authorList>
            <person name="Araujo N.S."/>
            <person name="Arias M.C."/>
        </authorList>
    </citation>
    <scope>NUCLEOTIDE SEQUENCE</scope>
    <source>
        <strain evidence="2">USP_2M_L1-L4_2017</strain>
        <tissue evidence="2">Whole body</tissue>
    </source>
</reference>
<comment type="caution">
    <text evidence="2">The sequence shown here is derived from an EMBL/GenBank/DDBJ whole genome shotgun (WGS) entry which is preliminary data.</text>
</comment>
<dbReference type="Proteomes" id="UP001177670">
    <property type="component" value="Unassembled WGS sequence"/>
</dbReference>
<protein>
    <submittedName>
        <fullName evidence="2">Uncharacterized protein</fullName>
    </submittedName>
</protein>
<keyword evidence="3" id="KW-1185">Reference proteome</keyword>
<gene>
    <name evidence="2" type="ORF">K0M31_005614</name>
</gene>
<dbReference type="AlphaFoldDB" id="A0AA40FU26"/>
<sequence length="294" mass="32546">MDFGPGRSRPMECDTWPPRAAFFNRETGPLPPFLRERRAPNTRRPILREPRRFFSPKGDSLAVDCSVADSIPGGILGEKSEWPTGSNDSNQLSRPPNLIRIANSIVLELLQYRLITILELPTRREIPEIHHLLLQTLVETKELGRSTAYYPARSTFPPCNDPSFCSNCCNIVPPCSHPDTDNACTGGNPIRLPINIYLDGRGKRRDRDTPCEPPIKNSTGPESLHRLINIPAFIVSASRCGPLRDFLVNRQAGWCRPRKPGQDVGAEGADADAGFNLRYPKDNGGLSLALSAVT</sequence>
<accession>A0AA40FU26</accession>
<name>A0AA40FU26_9HYME</name>